<dbReference type="Proteomes" id="UP000826195">
    <property type="component" value="Unassembled WGS sequence"/>
</dbReference>
<reference evidence="2 3" key="1">
    <citation type="journal article" date="2021" name="J. Hered.">
        <title>A chromosome-level genome assembly of the parasitoid wasp, Cotesia glomerata (Hymenoptera: Braconidae).</title>
        <authorList>
            <person name="Pinto B.J."/>
            <person name="Weis J.J."/>
            <person name="Gamble T."/>
            <person name="Ode P.J."/>
            <person name="Paul R."/>
            <person name="Zaspel J.M."/>
        </authorList>
    </citation>
    <scope>NUCLEOTIDE SEQUENCE [LARGE SCALE GENOMIC DNA]</scope>
    <source>
        <strain evidence="2">CgM1</strain>
    </source>
</reference>
<dbReference type="EMBL" id="JAHXZJ010002237">
    <property type="protein sequence ID" value="KAH0546557.1"/>
    <property type="molecule type" value="Genomic_DNA"/>
</dbReference>
<feature type="region of interest" description="Disordered" evidence="1">
    <location>
        <begin position="1"/>
        <end position="21"/>
    </location>
</feature>
<sequence length="260" mass="30050">MLSLVPNLSNNQNHDTYDPLENDETGVLTMDVVAETITDPFEKIDNADISMKLCNPIINLIECLQRFKELNQLIVEVFCTEKTEIYYVPYQYDKITKTKVFPKDSVEIIIFRLLPLLLPCPLAIYSPGKEPYRPKKLNVQEEFLFHAKNEEELNTFLNKRKANCTLYGLSEQPLSVIVGETFESIVKYYLIINNIRYEASSVRDVIDLNFKSCFSFQLAFSKIALYPWLVLQQRIYDTQGETDEVRPSVSTFITTLKSNG</sequence>
<proteinExistence type="predicted"/>
<evidence type="ECO:0000256" key="1">
    <source>
        <dbReference type="SAM" id="MobiDB-lite"/>
    </source>
</evidence>
<organism evidence="2 3">
    <name type="scientific">Cotesia glomerata</name>
    <name type="common">Lepidopteran parasitic wasp</name>
    <name type="synonym">Apanteles glomeratus</name>
    <dbReference type="NCBI Taxonomy" id="32391"/>
    <lineage>
        <taxon>Eukaryota</taxon>
        <taxon>Metazoa</taxon>
        <taxon>Ecdysozoa</taxon>
        <taxon>Arthropoda</taxon>
        <taxon>Hexapoda</taxon>
        <taxon>Insecta</taxon>
        <taxon>Pterygota</taxon>
        <taxon>Neoptera</taxon>
        <taxon>Endopterygota</taxon>
        <taxon>Hymenoptera</taxon>
        <taxon>Apocrita</taxon>
        <taxon>Ichneumonoidea</taxon>
        <taxon>Braconidae</taxon>
        <taxon>Microgastrinae</taxon>
        <taxon>Cotesia</taxon>
    </lineage>
</organism>
<evidence type="ECO:0000313" key="2">
    <source>
        <dbReference type="EMBL" id="KAH0546557.1"/>
    </source>
</evidence>
<accession>A0AAV7I8M8</accession>
<gene>
    <name evidence="2" type="ORF">KQX54_011459</name>
</gene>
<evidence type="ECO:0000313" key="3">
    <source>
        <dbReference type="Proteomes" id="UP000826195"/>
    </source>
</evidence>
<name>A0AAV7I8M8_COTGL</name>
<keyword evidence="3" id="KW-1185">Reference proteome</keyword>
<protein>
    <submittedName>
        <fullName evidence="2">Uncharacterized protein</fullName>
    </submittedName>
</protein>
<comment type="caution">
    <text evidence="2">The sequence shown here is derived from an EMBL/GenBank/DDBJ whole genome shotgun (WGS) entry which is preliminary data.</text>
</comment>
<feature type="compositionally biased region" description="Polar residues" evidence="1">
    <location>
        <begin position="1"/>
        <end position="14"/>
    </location>
</feature>
<dbReference type="AlphaFoldDB" id="A0AAV7I8M8"/>